<name>J9G0I4_9ZZZZ</name>
<comment type="caution">
    <text evidence="1">The sequence shown here is derived from an EMBL/GenBank/DDBJ whole genome shotgun (WGS) entry which is preliminary data.</text>
</comment>
<gene>
    <name evidence="1" type="ORF">EVA_16575</name>
</gene>
<accession>J9G0I4</accession>
<reference evidence="1" key="1">
    <citation type="journal article" date="2012" name="PLoS ONE">
        <title>Gene sets for utilization of primary and secondary nutrition supplies in the distal gut of endangered iberian lynx.</title>
        <authorList>
            <person name="Alcaide M."/>
            <person name="Messina E."/>
            <person name="Richter M."/>
            <person name="Bargiela R."/>
            <person name="Peplies J."/>
            <person name="Huws S.A."/>
            <person name="Newbold C.J."/>
            <person name="Golyshin P.N."/>
            <person name="Simon M.A."/>
            <person name="Lopez G."/>
            <person name="Yakimov M.M."/>
            <person name="Ferrer M."/>
        </authorList>
    </citation>
    <scope>NUCLEOTIDE SEQUENCE</scope>
</reference>
<proteinExistence type="predicted"/>
<organism evidence="1">
    <name type="scientific">gut metagenome</name>
    <dbReference type="NCBI Taxonomy" id="749906"/>
    <lineage>
        <taxon>unclassified sequences</taxon>
        <taxon>metagenomes</taxon>
        <taxon>organismal metagenomes</taxon>
    </lineage>
</organism>
<dbReference type="AlphaFoldDB" id="J9G0I4"/>
<dbReference type="EMBL" id="AMCI01005873">
    <property type="protein sequence ID" value="EJW95317.1"/>
    <property type="molecule type" value="Genomic_DNA"/>
</dbReference>
<protein>
    <submittedName>
        <fullName evidence="1">Uncharacterized protein</fullName>
    </submittedName>
</protein>
<evidence type="ECO:0000313" key="1">
    <source>
        <dbReference type="EMBL" id="EJW95317.1"/>
    </source>
</evidence>
<sequence>MGDKACIILESRQGFWHWVNFQRLYIAFWVGYIRAFRETSCIDCGAWIERF</sequence>